<name>A0A1F7GAW5_9BACT</name>
<dbReference type="Proteomes" id="UP000178372">
    <property type="component" value="Unassembled WGS sequence"/>
</dbReference>
<sequence>MGHHELEEARIGCYPIALWHITHFVAPTATTIAWKAEMERQKMGRNADMSNAPFQVTNDHSTKKRIETTVITVNSLGQMVNGLRREMAEAIESQDSVDHAFYLNNPQYSVLIPALELYGLRFFDANQNARVASKATQREINEIRCREHPVATVTIPVVNLEIIARSHIDSLQLAMYVTKALTMFENFRITLLSQANRDKLVEQTKKIIGLTSGEYQFMEGSVWRRYKNFGYVAVAHLGATFASMARPGVRRELTTFINRQKWKPLQKAMADDAVRNLVDVYRTARGQLYLALFEEQPNAELLDIIERAFLLDDNQSLLVEFLGFNTGEKLALGVVQANRLFNLTGHVAYLRLATILYEMAYDAGLTSVMEFAESRFVEYGAGISTPADSDDLIKAVRAVDKPDFAPRTFTSSELPILGEASVKSFNVRHHPTRRGIYLINFILTEEASNGTDEALEIHVAVDLNSRDVGSSIITCPDDHSDESDYARGVVAPAITSAILTISTEAVKKIQAISTRASVDVQALPREKGERRGKDQKKSVIRRGIRKGRQEDPSLSDDNGDDQIRHEINLSGAIGILPRLDKSTQTRVIRSLKRFNDRGTRVGLRKLRLSHQYSGPTLWRIKSGDYRIILEEIEDKNPGVMRFQIIDVRDRKDRYEDLIRS</sequence>
<comment type="caution">
    <text evidence="2">The sequence shown here is derived from an EMBL/GenBank/DDBJ whole genome shotgun (WGS) entry which is preliminary data.</text>
</comment>
<reference evidence="2 3" key="1">
    <citation type="journal article" date="2016" name="Nat. Commun.">
        <title>Thousands of microbial genomes shed light on interconnected biogeochemical processes in an aquifer system.</title>
        <authorList>
            <person name="Anantharaman K."/>
            <person name="Brown C.T."/>
            <person name="Hug L.A."/>
            <person name="Sharon I."/>
            <person name="Castelle C.J."/>
            <person name="Probst A.J."/>
            <person name="Thomas B.C."/>
            <person name="Singh A."/>
            <person name="Wilkins M.J."/>
            <person name="Karaoz U."/>
            <person name="Brodie E.L."/>
            <person name="Williams K.H."/>
            <person name="Hubbard S.S."/>
            <person name="Banfield J.F."/>
        </authorList>
    </citation>
    <scope>NUCLEOTIDE SEQUENCE [LARGE SCALE GENOMIC DNA]</scope>
</reference>
<proteinExistence type="predicted"/>
<feature type="region of interest" description="Disordered" evidence="1">
    <location>
        <begin position="523"/>
        <end position="562"/>
    </location>
</feature>
<dbReference type="InterPro" id="IPR035093">
    <property type="entry name" value="RelE/ParE_toxin_dom_sf"/>
</dbReference>
<organism evidence="2 3">
    <name type="scientific">Candidatus Roizmanbacteria bacterium RIFCSPHIGHO2_01_FULL_39_12b</name>
    <dbReference type="NCBI Taxonomy" id="1802030"/>
    <lineage>
        <taxon>Bacteria</taxon>
        <taxon>Candidatus Roizmaniibacteriota</taxon>
    </lineage>
</organism>
<dbReference type="Gene3D" id="3.30.2310.20">
    <property type="entry name" value="RelE-like"/>
    <property type="match status" value="1"/>
</dbReference>
<dbReference type="AlphaFoldDB" id="A0A1F7GAW5"/>
<accession>A0A1F7GAW5</accession>
<evidence type="ECO:0000256" key="1">
    <source>
        <dbReference type="SAM" id="MobiDB-lite"/>
    </source>
</evidence>
<feature type="compositionally biased region" description="Basic and acidic residues" evidence="1">
    <location>
        <begin position="524"/>
        <end position="537"/>
    </location>
</feature>
<evidence type="ECO:0000313" key="3">
    <source>
        <dbReference type="Proteomes" id="UP000178372"/>
    </source>
</evidence>
<gene>
    <name evidence="2" type="ORF">A2690_04680</name>
</gene>
<protein>
    <submittedName>
        <fullName evidence="2">Uncharacterized protein</fullName>
    </submittedName>
</protein>
<evidence type="ECO:0000313" key="2">
    <source>
        <dbReference type="EMBL" id="OGK15802.1"/>
    </source>
</evidence>
<dbReference type="EMBL" id="MFZF01000024">
    <property type="protein sequence ID" value="OGK15802.1"/>
    <property type="molecule type" value="Genomic_DNA"/>
</dbReference>